<dbReference type="PANTHER" id="PTHR30273">
    <property type="entry name" value="PERIPLASMIC SIGNAL SENSOR AND SIGMA FACTOR ACTIVATOR FECR-RELATED"/>
    <property type="match status" value="1"/>
</dbReference>
<dbReference type="Proteomes" id="UP000270673">
    <property type="component" value="Chromosome"/>
</dbReference>
<dbReference type="PANTHER" id="PTHR30273:SF2">
    <property type="entry name" value="PROTEIN FECR"/>
    <property type="match status" value="1"/>
</dbReference>
<dbReference type="InterPro" id="IPR032508">
    <property type="entry name" value="FecR_C"/>
</dbReference>
<dbReference type="Pfam" id="PF16344">
    <property type="entry name" value="FecR_C"/>
    <property type="match status" value="1"/>
</dbReference>
<dbReference type="AlphaFoldDB" id="A0A3S9VUR4"/>
<dbReference type="InterPro" id="IPR012373">
    <property type="entry name" value="Ferrdict_sens_TM"/>
</dbReference>
<sequence length="393" mass="44973">MEAGDRIDEWVNQYVRGVLSEKDRIELLRWLEAAPEHEKQFREMLRIKMRVSAVGQWKELDDVQQRTWDKITLFIECRRKKLYIWGARIASMIIVAIGVAFIWQNRSGSEMETILVSNVLQVESGSPKAILVTSAGEKIALNDGKTCQVADVSGIEIIQDSTGSVRFEDRGVVTEEEVCRYSSIVVPEKGEYQVILSDGTKVWINSDSKLEFPDRFHKNVREVKLTGEAYFEVIADPQKPFYVQVGEAKVQVLGTAFNVSAYQEDQQVEVALLRGKVGFNLPNNEYVLVPGEIATWDKGDREATLRKGNVESIIDWKTGRFNFEDMPLDRLTVKLARWYGVQFMFEDETVKEFRFSGAVTKYRTLDYVLGMIAKTTKVAFQEKDGKILVRKIE</sequence>
<dbReference type="OrthoDB" id="1096341at2"/>
<keyword evidence="1" id="KW-1133">Transmembrane helix</keyword>
<dbReference type="KEGG" id="buy:D8S85_12150"/>
<name>A0A3S9VUR4_9BACT</name>
<organism evidence="4 5">
    <name type="scientific">Butyricimonas faecalis</name>
    <dbReference type="NCBI Taxonomy" id="2093856"/>
    <lineage>
        <taxon>Bacteria</taxon>
        <taxon>Pseudomonadati</taxon>
        <taxon>Bacteroidota</taxon>
        <taxon>Bacteroidia</taxon>
        <taxon>Bacteroidales</taxon>
        <taxon>Odoribacteraceae</taxon>
        <taxon>Butyricimonas</taxon>
    </lineage>
</organism>
<keyword evidence="1" id="KW-0472">Membrane</keyword>
<dbReference type="EMBL" id="CP032819">
    <property type="protein sequence ID" value="AZS30219.1"/>
    <property type="molecule type" value="Genomic_DNA"/>
</dbReference>
<evidence type="ECO:0000259" key="3">
    <source>
        <dbReference type="Pfam" id="PF16344"/>
    </source>
</evidence>
<keyword evidence="5" id="KW-1185">Reference proteome</keyword>
<feature type="transmembrane region" description="Helical" evidence="1">
    <location>
        <begin position="82"/>
        <end position="103"/>
    </location>
</feature>
<feature type="domain" description="FecR protein" evidence="2">
    <location>
        <begin position="184"/>
        <end position="277"/>
    </location>
</feature>
<accession>A0A3S9VUR4</accession>
<evidence type="ECO:0000313" key="4">
    <source>
        <dbReference type="EMBL" id="AZS30219.1"/>
    </source>
</evidence>
<evidence type="ECO:0000259" key="2">
    <source>
        <dbReference type="Pfam" id="PF04773"/>
    </source>
</evidence>
<reference evidence="4 5" key="1">
    <citation type="submission" date="2018-10" db="EMBL/GenBank/DDBJ databases">
        <title>Butyricimonas faecalis sp. nov., isolated from human faeces and emended description of the genus Butyricimonas.</title>
        <authorList>
            <person name="Le Roy T."/>
            <person name="Van der Smissen P."/>
            <person name="Paquot A."/>
            <person name="Delzenne N."/>
            <person name="Muccioli G."/>
            <person name="Collet J.-F."/>
            <person name="Cani P.D."/>
        </authorList>
    </citation>
    <scope>NUCLEOTIDE SEQUENCE [LARGE SCALE GENOMIC DNA]</scope>
    <source>
        <strain evidence="4 5">H184</strain>
    </source>
</reference>
<protein>
    <submittedName>
        <fullName evidence="4">DUF4974 domain-containing protein</fullName>
    </submittedName>
</protein>
<dbReference type="FunFam" id="2.60.120.1440:FF:000001">
    <property type="entry name" value="Putative anti-sigma factor"/>
    <property type="match status" value="1"/>
</dbReference>
<dbReference type="Gene3D" id="2.60.120.1440">
    <property type="match status" value="1"/>
</dbReference>
<proteinExistence type="predicted"/>
<dbReference type="RefSeq" id="WP_106480865.1">
    <property type="nucleotide sequence ID" value="NZ_CP032819.1"/>
</dbReference>
<dbReference type="Gene3D" id="3.55.50.30">
    <property type="match status" value="1"/>
</dbReference>
<evidence type="ECO:0000313" key="5">
    <source>
        <dbReference type="Proteomes" id="UP000270673"/>
    </source>
</evidence>
<evidence type="ECO:0000256" key="1">
    <source>
        <dbReference type="SAM" id="Phobius"/>
    </source>
</evidence>
<keyword evidence="1" id="KW-0812">Transmembrane</keyword>
<gene>
    <name evidence="4" type="ORF">D8S85_12150</name>
</gene>
<dbReference type="InterPro" id="IPR006860">
    <property type="entry name" value="FecR"/>
</dbReference>
<feature type="domain" description="Protein FecR C-terminal" evidence="3">
    <location>
        <begin position="320"/>
        <end position="389"/>
    </location>
</feature>
<dbReference type="Pfam" id="PF04773">
    <property type="entry name" value="FecR"/>
    <property type="match status" value="1"/>
</dbReference>
<dbReference type="GO" id="GO:0016989">
    <property type="term" value="F:sigma factor antagonist activity"/>
    <property type="evidence" value="ECO:0007669"/>
    <property type="project" value="TreeGrafter"/>
</dbReference>